<reference evidence="8" key="1">
    <citation type="submission" date="2022-12" db="EMBL/GenBank/DDBJ databases">
        <title>Genome assemblies of Blomia tropicalis.</title>
        <authorList>
            <person name="Cui Y."/>
        </authorList>
    </citation>
    <scope>NUCLEOTIDE SEQUENCE</scope>
    <source>
        <tissue evidence="8">Adult mites</tissue>
    </source>
</reference>
<evidence type="ECO:0000256" key="1">
    <source>
        <dbReference type="ARBA" id="ARBA00022669"/>
    </source>
</evidence>
<feature type="compositionally biased region" description="Low complexity" evidence="6">
    <location>
        <begin position="197"/>
        <end position="229"/>
    </location>
</feature>
<dbReference type="SUPFAM" id="SSF57625">
    <property type="entry name" value="Invertebrate chitin-binding proteins"/>
    <property type="match status" value="3"/>
</dbReference>
<dbReference type="InterPro" id="IPR051940">
    <property type="entry name" value="Chitin_bind-dev_reg"/>
</dbReference>
<comment type="caution">
    <text evidence="8">The sequence shown here is derived from an EMBL/GenBank/DDBJ whole genome shotgun (WGS) entry which is preliminary data.</text>
</comment>
<dbReference type="SMART" id="SM00494">
    <property type="entry name" value="ChtBD2"/>
    <property type="match status" value="3"/>
</dbReference>
<keyword evidence="3" id="KW-0677">Repeat</keyword>
<dbReference type="EMBL" id="JAPWDV010000001">
    <property type="protein sequence ID" value="KAJ6222575.1"/>
    <property type="molecule type" value="Genomic_DNA"/>
</dbReference>
<dbReference type="GO" id="GO:0005576">
    <property type="term" value="C:extracellular region"/>
    <property type="evidence" value="ECO:0007669"/>
    <property type="project" value="InterPro"/>
</dbReference>
<keyword evidence="9" id="KW-1185">Reference proteome</keyword>
<dbReference type="InterPro" id="IPR002557">
    <property type="entry name" value="Chitin-bd_dom"/>
</dbReference>
<dbReference type="OMA" id="FAHETSC"/>
<evidence type="ECO:0000259" key="7">
    <source>
        <dbReference type="PROSITE" id="PS50940"/>
    </source>
</evidence>
<feature type="region of interest" description="Disordered" evidence="6">
    <location>
        <begin position="196"/>
        <end position="229"/>
    </location>
</feature>
<evidence type="ECO:0000313" key="8">
    <source>
        <dbReference type="EMBL" id="KAJ6222575.1"/>
    </source>
</evidence>
<keyword evidence="4" id="KW-1015">Disulfide bond</keyword>
<evidence type="ECO:0000256" key="6">
    <source>
        <dbReference type="SAM" id="MobiDB-lite"/>
    </source>
</evidence>
<evidence type="ECO:0000256" key="5">
    <source>
        <dbReference type="ARBA" id="ARBA00023180"/>
    </source>
</evidence>
<dbReference type="GO" id="GO:0008061">
    <property type="term" value="F:chitin binding"/>
    <property type="evidence" value="ECO:0007669"/>
    <property type="project" value="UniProtKB-KW"/>
</dbReference>
<feature type="domain" description="Chitin-binding type-2" evidence="7">
    <location>
        <begin position="135"/>
        <end position="192"/>
    </location>
</feature>
<protein>
    <recommendedName>
        <fullName evidence="7">Chitin-binding type-2 domain-containing protein</fullName>
    </recommendedName>
</protein>
<dbReference type="InterPro" id="IPR036508">
    <property type="entry name" value="Chitin-bd_dom_sf"/>
</dbReference>
<evidence type="ECO:0000313" key="9">
    <source>
        <dbReference type="Proteomes" id="UP001142055"/>
    </source>
</evidence>
<name>A0A9Q0MFG1_BLOTA</name>
<keyword evidence="1" id="KW-0147">Chitin-binding</keyword>
<evidence type="ECO:0000256" key="4">
    <source>
        <dbReference type="ARBA" id="ARBA00023157"/>
    </source>
</evidence>
<evidence type="ECO:0000256" key="3">
    <source>
        <dbReference type="ARBA" id="ARBA00022737"/>
    </source>
</evidence>
<evidence type="ECO:0000256" key="2">
    <source>
        <dbReference type="ARBA" id="ARBA00022729"/>
    </source>
</evidence>
<keyword evidence="2" id="KW-0732">Signal</keyword>
<dbReference type="AlphaFoldDB" id="A0A9Q0MFG1"/>
<dbReference type="PANTHER" id="PTHR23301:SF108">
    <property type="entry name" value="OBSTRACTOR D"/>
    <property type="match status" value="1"/>
</dbReference>
<gene>
    <name evidence="8" type="ORF">RDWZM_001120</name>
</gene>
<feature type="domain" description="Chitin-binding type-2" evidence="7">
    <location>
        <begin position="78"/>
        <end position="134"/>
    </location>
</feature>
<keyword evidence="5" id="KW-0325">Glycoprotein</keyword>
<feature type="domain" description="Chitin-binding type-2" evidence="7">
    <location>
        <begin position="5"/>
        <end position="66"/>
    </location>
</feature>
<sequence>MGQPEMMCARTKGGVIEHEQYCDSYYRCDRNGNPILEQCPNGLAFAGHRRGLASYCDYPHRVGCPDGTKVMGQAPIKSEGCEWSFGIFAHDTSCTRYWQCWNGTATLQQCPFSLLYNEQLKACDWADNVPDCQKHPICKESPNGSVAIEKSCTRYWLCVGGYPRIQRCPAGLAFNRETQKCDLDYTVPGCEPPPIVSNDLEGNNDNNNEKSSNGNGNSINSNNRDSILA</sequence>
<proteinExistence type="predicted"/>
<dbReference type="PANTHER" id="PTHR23301">
    <property type="entry name" value="CHITIN BINDING PERITROPHIN-A"/>
    <property type="match status" value="1"/>
</dbReference>
<dbReference type="PROSITE" id="PS50940">
    <property type="entry name" value="CHIT_BIND_II"/>
    <property type="match status" value="3"/>
</dbReference>
<dbReference type="Gene3D" id="2.170.140.10">
    <property type="entry name" value="Chitin binding domain"/>
    <property type="match status" value="3"/>
</dbReference>
<organism evidence="8 9">
    <name type="scientific">Blomia tropicalis</name>
    <name type="common">Mite</name>
    <dbReference type="NCBI Taxonomy" id="40697"/>
    <lineage>
        <taxon>Eukaryota</taxon>
        <taxon>Metazoa</taxon>
        <taxon>Ecdysozoa</taxon>
        <taxon>Arthropoda</taxon>
        <taxon>Chelicerata</taxon>
        <taxon>Arachnida</taxon>
        <taxon>Acari</taxon>
        <taxon>Acariformes</taxon>
        <taxon>Sarcoptiformes</taxon>
        <taxon>Astigmata</taxon>
        <taxon>Glycyphagoidea</taxon>
        <taxon>Echimyopodidae</taxon>
        <taxon>Blomia</taxon>
    </lineage>
</organism>
<dbReference type="Pfam" id="PF01607">
    <property type="entry name" value="CBM_14"/>
    <property type="match status" value="3"/>
</dbReference>
<dbReference type="Proteomes" id="UP001142055">
    <property type="component" value="Chromosome 1"/>
</dbReference>
<accession>A0A9Q0MFG1</accession>